<feature type="region of interest" description="Disordered" evidence="1">
    <location>
        <begin position="28"/>
        <end position="53"/>
    </location>
</feature>
<gene>
    <name evidence="2" type="ORF">GCM10025868_02740</name>
</gene>
<evidence type="ECO:0000313" key="3">
    <source>
        <dbReference type="Proteomes" id="UP001157017"/>
    </source>
</evidence>
<dbReference type="InterPro" id="IPR036527">
    <property type="entry name" value="SCP2_sterol-bd_dom_sf"/>
</dbReference>
<protein>
    <submittedName>
        <fullName evidence="2">Uncharacterized protein</fullName>
    </submittedName>
</protein>
<accession>A0ABQ6JCU7</accession>
<evidence type="ECO:0000313" key="2">
    <source>
        <dbReference type="EMBL" id="GMA85024.1"/>
    </source>
</evidence>
<dbReference type="SUPFAM" id="SSF55718">
    <property type="entry name" value="SCP-like"/>
    <property type="match status" value="1"/>
</dbReference>
<dbReference type="Proteomes" id="UP001157017">
    <property type="component" value="Unassembled WGS sequence"/>
</dbReference>
<organism evidence="2 3">
    <name type="scientific">Angustibacter aerolatus</name>
    <dbReference type="NCBI Taxonomy" id="1162965"/>
    <lineage>
        <taxon>Bacteria</taxon>
        <taxon>Bacillati</taxon>
        <taxon>Actinomycetota</taxon>
        <taxon>Actinomycetes</taxon>
        <taxon>Kineosporiales</taxon>
        <taxon>Kineosporiaceae</taxon>
    </lineage>
</organism>
<keyword evidence="3" id="KW-1185">Reference proteome</keyword>
<comment type="caution">
    <text evidence="2">The sequence shown here is derived from an EMBL/GenBank/DDBJ whole genome shotgun (WGS) entry which is preliminary data.</text>
</comment>
<feature type="compositionally biased region" description="Low complexity" evidence="1">
    <location>
        <begin position="34"/>
        <end position="46"/>
    </location>
</feature>
<sequence>MRLGDGRVRAQGDAADVLGWLTGRTDGVGLRSADPLPDLPSLGLGSTRARLHR</sequence>
<proteinExistence type="predicted"/>
<evidence type="ECO:0000256" key="1">
    <source>
        <dbReference type="SAM" id="MobiDB-lite"/>
    </source>
</evidence>
<dbReference type="EMBL" id="BSUZ01000001">
    <property type="protein sequence ID" value="GMA85024.1"/>
    <property type="molecule type" value="Genomic_DNA"/>
</dbReference>
<name>A0ABQ6JCU7_9ACTN</name>
<reference evidence="3" key="1">
    <citation type="journal article" date="2019" name="Int. J. Syst. Evol. Microbiol.">
        <title>The Global Catalogue of Microorganisms (GCM) 10K type strain sequencing project: providing services to taxonomists for standard genome sequencing and annotation.</title>
        <authorList>
            <consortium name="The Broad Institute Genomics Platform"/>
            <consortium name="The Broad Institute Genome Sequencing Center for Infectious Disease"/>
            <person name="Wu L."/>
            <person name="Ma J."/>
        </authorList>
    </citation>
    <scope>NUCLEOTIDE SEQUENCE [LARGE SCALE GENOMIC DNA]</scope>
    <source>
        <strain evidence="3">NBRC 108730</strain>
    </source>
</reference>